<gene>
    <name evidence="3" type="primary">TRIM45_2</name>
    <name evidence="3" type="ORF">OS493_010375</name>
</gene>
<keyword evidence="4" id="KW-1185">Reference proteome</keyword>
<dbReference type="SMART" id="SM00336">
    <property type="entry name" value="BBOX"/>
    <property type="match status" value="1"/>
</dbReference>
<evidence type="ECO:0000313" key="3">
    <source>
        <dbReference type="EMBL" id="KAJ7392722.1"/>
    </source>
</evidence>
<dbReference type="InterPro" id="IPR047153">
    <property type="entry name" value="TRIM45/56/19-like"/>
</dbReference>
<evidence type="ECO:0000259" key="2">
    <source>
        <dbReference type="PROSITE" id="PS50119"/>
    </source>
</evidence>
<comment type="caution">
    <text evidence="3">The sequence shown here is derived from an EMBL/GenBank/DDBJ whole genome shotgun (WGS) entry which is preliminary data.</text>
</comment>
<dbReference type="Proteomes" id="UP001163046">
    <property type="component" value="Unassembled WGS sequence"/>
</dbReference>
<organism evidence="3 4">
    <name type="scientific">Desmophyllum pertusum</name>
    <dbReference type="NCBI Taxonomy" id="174260"/>
    <lineage>
        <taxon>Eukaryota</taxon>
        <taxon>Metazoa</taxon>
        <taxon>Cnidaria</taxon>
        <taxon>Anthozoa</taxon>
        <taxon>Hexacorallia</taxon>
        <taxon>Scleractinia</taxon>
        <taxon>Caryophylliina</taxon>
        <taxon>Caryophylliidae</taxon>
        <taxon>Desmophyllum</taxon>
    </lineage>
</organism>
<dbReference type="Pfam" id="PF00643">
    <property type="entry name" value="zf-B_box"/>
    <property type="match status" value="1"/>
</dbReference>
<dbReference type="AlphaFoldDB" id="A0A9X0A3F2"/>
<reference evidence="3" key="1">
    <citation type="submission" date="2023-01" db="EMBL/GenBank/DDBJ databases">
        <title>Genome assembly of the deep-sea coral Lophelia pertusa.</title>
        <authorList>
            <person name="Herrera S."/>
            <person name="Cordes E."/>
        </authorList>
    </citation>
    <scope>NUCLEOTIDE SEQUENCE</scope>
    <source>
        <strain evidence="3">USNM1676648</strain>
        <tissue evidence="3">Polyp</tissue>
    </source>
</reference>
<dbReference type="GO" id="GO:0008270">
    <property type="term" value="F:zinc ion binding"/>
    <property type="evidence" value="ECO:0007669"/>
    <property type="project" value="UniProtKB-KW"/>
</dbReference>
<proteinExistence type="predicted"/>
<accession>A0A9X0A3F2</accession>
<dbReference type="Gene3D" id="3.30.160.60">
    <property type="entry name" value="Classic Zinc Finger"/>
    <property type="match status" value="1"/>
</dbReference>
<evidence type="ECO:0000256" key="1">
    <source>
        <dbReference type="PROSITE-ProRule" id="PRU00024"/>
    </source>
</evidence>
<dbReference type="PROSITE" id="PS50119">
    <property type="entry name" value="ZF_BBOX"/>
    <property type="match status" value="1"/>
</dbReference>
<dbReference type="OrthoDB" id="9949315at2759"/>
<keyword evidence="1" id="KW-0862">Zinc</keyword>
<keyword evidence="1" id="KW-0479">Metal-binding</keyword>
<dbReference type="InterPro" id="IPR000315">
    <property type="entry name" value="Znf_B-box"/>
</dbReference>
<dbReference type="EMBL" id="MU825400">
    <property type="protein sequence ID" value="KAJ7392722.1"/>
    <property type="molecule type" value="Genomic_DNA"/>
</dbReference>
<keyword evidence="1" id="KW-0863">Zinc-finger</keyword>
<protein>
    <submittedName>
        <fullName evidence="3">Tripartite motif-containing protein 45</fullName>
    </submittedName>
</protein>
<dbReference type="PANTHER" id="PTHR25462:SF296">
    <property type="entry name" value="MEIOTIC P26, ISOFORM F"/>
    <property type="match status" value="1"/>
</dbReference>
<evidence type="ECO:0000313" key="4">
    <source>
        <dbReference type="Proteomes" id="UP001163046"/>
    </source>
</evidence>
<sequence length="196" mass="22097">METRTEVILSVVTVTAMTPLSTDVPHAATSSVRFVLLGINGHASTKTHRLLSLEEAKEEGPIAVVRPAFCKEHEGEMLKLFCETCDEAICRDCTSWSNRETTNTLLSRLLFQRNRLCKKVITCFQELTTHLNTRCEELIHDIEEFKMSKLKSLEIQQGELETALGSVGKQCKNFTERALENGSEVEIFEHVQANVQ</sequence>
<name>A0A9X0A3F2_9CNID</name>
<dbReference type="SUPFAM" id="SSF57845">
    <property type="entry name" value="B-box zinc-binding domain"/>
    <property type="match status" value="1"/>
</dbReference>
<feature type="domain" description="B box-type" evidence="2">
    <location>
        <begin position="65"/>
        <end position="94"/>
    </location>
</feature>
<dbReference type="PANTHER" id="PTHR25462">
    <property type="entry name" value="BONUS, ISOFORM C-RELATED"/>
    <property type="match status" value="1"/>
</dbReference>